<dbReference type="STRING" id="631362.Thi970DRAFT_01422"/>
<dbReference type="PANTHER" id="PTHR35089:SF1">
    <property type="entry name" value="CHAPERONE PROTEIN SKP"/>
    <property type="match status" value="1"/>
</dbReference>
<dbReference type="Pfam" id="PF03938">
    <property type="entry name" value="OmpH"/>
    <property type="match status" value="1"/>
</dbReference>
<comment type="similarity">
    <text evidence="1">Belongs to the Skp family.</text>
</comment>
<evidence type="ECO:0000313" key="6">
    <source>
        <dbReference type="Proteomes" id="UP000002964"/>
    </source>
</evidence>
<dbReference type="HOGENOM" id="CLU_101388_3_3_6"/>
<evidence type="ECO:0000256" key="4">
    <source>
        <dbReference type="SAM" id="Phobius"/>
    </source>
</evidence>
<dbReference type="InterPro" id="IPR024930">
    <property type="entry name" value="Skp_dom_sf"/>
</dbReference>
<reference evidence="5 6" key="2">
    <citation type="submission" date="2011-11" db="EMBL/GenBank/DDBJ databases">
        <authorList>
            <consortium name="US DOE Joint Genome Institute"/>
            <person name="Lucas S."/>
            <person name="Han J."/>
            <person name="Lapidus A."/>
            <person name="Cheng J.-F."/>
            <person name="Goodwin L."/>
            <person name="Pitluck S."/>
            <person name="Peters L."/>
            <person name="Ovchinnikova G."/>
            <person name="Zhang X."/>
            <person name="Detter J.C."/>
            <person name="Han C."/>
            <person name="Tapia R."/>
            <person name="Land M."/>
            <person name="Hauser L."/>
            <person name="Kyrpides N."/>
            <person name="Ivanova N."/>
            <person name="Pagani I."/>
            <person name="Vogl K."/>
            <person name="Liu Z."/>
            <person name="Overmann J."/>
            <person name="Frigaard N.-U."/>
            <person name="Bryant D."/>
            <person name="Woyke T."/>
        </authorList>
    </citation>
    <scope>NUCLEOTIDE SEQUENCE [LARGE SCALE GENOMIC DNA]</scope>
    <source>
        <strain evidence="5 6">970</strain>
    </source>
</reference>
<feature type="transmembrane region" description="Helical" evidence="4">
    <location>
        <begin position="42"/>
        <end position="62"/>
    </location>
</feature>
<dbReference type="Proteomes" id="UP000002964">
    <property type="component" value="Unassembled WGS sequence"/>
</dbReference>
<gene>
    <name evidence="5" type="ORF">Thi970DRAFT_01422</name>
</gene>
<dbReference type="GO" id="GO:0050821">
    <property type="term" value="P:protein stabilization"/>
    <property type="evidence" value="ECO:0007669"/>
    <property type="project" value="TreeGrafter"/>
</dbReference>
<feature type="coiled-coil region" evidence="3">
    <location>
        <begin position="105"/>
        <end position="155"/>
    </location>
</feature>
<dbReference type="PANTHER" id="PTHR35089">
    <property type="entry name" value="CHAPERONE PROTEIN SKP"/>
    <property type="match status" value="1"/>
</dbReference>
<keyword evidence="4" id="KW-0812">Transmembrane</keyword>
<dbReference type="eggNOG" id="COG2825">
    <property type="taxonomic scope" value="Bacteria"/>
</dbReference>
<dbReference type="AlphaFoldDB" id="H8Z0D2"/>
<dbReference type="OrthoDB" id="5767587at2"/>
<accession>H8Z0D2</accession>
<proteinExistence type="inferred from homology"/>
<protein>
    <submittedName>
        <fullName evidence="5">Outer membrane protein</fullName>
    </submittedName>
</protein>
<dbReference type="EMBL" id="JH603169">
    <property type="protein sequence ID" value="EIC21233.1"/>
    <property type="molecule type" value="Genomic_DNA"/>
</dbReference>
<sequence length="208" mass="23465">MMESKKLLPDCYKLAIFAPDRLCVGLGCPRLSGENVMKRQTALFYLGCLLCMPLLGLANAQAADMGYVNMQRVLKESQLGRDAEARLEERFGPKTEPFAEEEMAIRQLQQVLERDKALMSEAQVEKKQTEIRERIQAFEQDFSAIQRELAQAQQQEAAKILEPAGKALKAIAEKKKLSAVFESSQSGILYLDPKTDLTDEVIEYMDKN</sequence>
<keyword evidence="4" id="KW-1133">Transmembrane helix</keyword>
<evidence type="ECO:0000256" key="2">
    <source>
        <dbReference type="ARBA" id="ARBA00022729"/>
    </source>
</evidence>
<name>H8Z0D2_9GAMM</name>
<evidence type="ECO:0000256" key="1">
    <source>
        <dbReference type="ARBA" id="ARBA00009091"/>
    </source>
</evidence>
<keyword evidence="2" id="KW-0732">Signal</keyword>
<keyword evidence="6" id="KW-1185">Reference proteome</keyword>
<keyword evidence="4" id="KW-0472">Membrane</keyword>
<dbReference type="SMART" id="SM00935">
    <property type="entry name" value="OmpH"/>
    <property type="match status" value="1"/>
</dbReference>
<organism evidence="5 6">
    <name type="scientific">Thiorhodovibrio frisius</name>
    <dbReference type="NCBI Taxonomy" id="631362"/>
    <lineage>
        <taxon>Bacteria</taxon>
        <taxon>Pseudomonadati</taxon>
        <taxon>Pseudomonadota</taxon>
        <taxon>Gammaproteobacteria</taxon>
        <taxon>Chromatiales</taxon>
        <taxon>Chromatiaceae</taxon>
        <taxon>Thiorhodovibrio</taxon>
    </lineage>
</organism>
<dbReference type="SUPFAM" id="SSF111384">
    <property type="entry name" value="OmpH-like"/>
    <property type="match status" value="1"/>
</dbReference>
<dbReference type="GO" id="GO:0051082">
    <property type="term" value="F:unfolded protein binding"/>
    <property type="evidence" value="ECO:0007669"/>
    <property type="project" value="InterPro"/>
</dbReference>
<evidence type="ECO:0000313" key="5">
    <source>
        <dbReference type="EMBL" id="EIC21233.1"/>
    </source>
</evidence>
<reference evidence="6" key="1">
    <citation type="submission" date="2011-06" db="EMBL/GenBank/DDBJ databases">
        <authorList>
            <consortium name="US DOE Joint Genome Institute (JGI-PGF)"/>
            <person name="Lucas S."/>
            <person name="Han J."/>
            <person name="Lapidus A."/>
            <person name="Cheng J.-F."/>
            <person name="Goodwin L."/>
            <person name="Pitluck S."/>
            <person name="Peters L."/>
            <person name="Land M.L."/>
            <person name="Hauser L."/>
            <person name="Vogl K."/>
            <person name="Liu Z."/>
            <person name="Overmann J."/>
            <person name="Frigaard N.-U."/>
            <person name="Bryant D.A."/>
            <person name="Woyke T.J."/>
        </authorList>
    </citation>
    <scope>NUCLEOTIDE SEQUENCE [LARGE SCALE GENOMIC DNA]</scope>
    <source>
        <strain evidence="6">970</strain>
    </source>
</reference>
<dbReference type="GO" id="GO:0005829">
    <property type="term" value="C:cytosol"/>
    <property type="evidence" value="ECO:0007669"/>
    <property type="project" value="TreeGrafter"/>
</dbReference>
<dbReference type="Gene3D" id="3.30.910.20">
    <property type="entry name" value="Skp domain"/>
    <property type="match status" value="1"/>
</dbReference>
<evidence type="ECO:0000256" key="3">
    <source>
        <dbReference type="SAM" id="Coils"/>
    </source>
</evidence>
<keyword evidence="3" id="KW-0175">Coiled coil</keyword>
<dbReference type="InterPro" id="IPR005632">
    <property type="entry name" value="Chaperone_Skp"/>
</dbReference>